<feature type="region of interest" description="Disordered" evidence="2">
    <location>
        <begin position="425"/>
        <end position="486"/>
    </location>
</feature>
<feature type="compositionally biased region" description="Polar residues" evidence="2">
    <location>
        <begin position="271"/>
        <end position="281"/>
    </location>
</feature>
<dbReference type="VEuPathDB" id="GiardiaDB:GMRT_11444"/>
<dbReference type="EMBL" id="VDLU01000001">
    <property type="protein sequence ID" value="TNJ29748.1"/>
    <property type="molecule type" value="Genomic_DNA"/>
</dbReference>
<evidence type="ECO:0000313" key="3">
    <source>
        <dbReference type="EMBL" id="TNJ29748.1"/>
    </source>
</evidence>
<dbReference type="AlphaFoldDB" id="A0A4Z1T263"/>
<protein>
    <submittedName>
        <fullName evidence="3">Uncharacterized protein</fullName>
    </submittedName>
</protein>
<evidence type="ECO:0000256" key="2">
    <source>
        <dbReference type="SAM" id="MobiDB-lite"/>
    </source>
</evidence>
<feature type="region of interest" description="Disordered" evidence="2">
    <location>
        <begin position="241"/>
        <end position="317"/>
    </location>
</feature>
<keyword evidence="1" id="KW-0175">Coiled coil</keyword>
<dbReference type="OrthoDB" id="10252981at2759"/>
<comment type="caution">
    <text evidence="3">The sequence shown here is derived from an EMBL/GenBank/DDBJ whole genome shotgun (WGS) entry which is preliminary data.</text>
</comment>
<feature type="coiled-coil region" evidence="1">
    <location>
        <begin position="490"/>
        <end position="549"/>
    </location>
</feature>
<name>A0A4Z1T263_GIAMU</name>
<keyword evidence="4" id="KW-1185">Reference proteome</keyword>
<organism evidence="3 4">
    <name type="scientific">Giardia muris</name>
    <dbReference type="NCBI Taxonomy" id="5742"/>
    <lineage>
        <taxon>Eukaryota</taxon>
        <taxon>Metamonada</taxon>
        <taxon>Diplomonadida</taxon>
        <taxon>Hexamitidae</taxon>
        <taxon>Giardiinae</taxon>
        <taxon>Giardia</taxon>
    </lineage>
</organism>
<reference evidence="3 4" key="1">
    <citation type="submission" date="2019-05" db="EMBL/GenBank/DDBJ databases">
        <title>The compact genome of Giardia muris reveals important steps in the evolution of intestinal protozoan parasites.</title>
        <authorList>
            <person name="Xu F."/>
            <person name="Jimenez-Gonzalez A."/>
            <person name="Einarsson E."/>
            <person name="Astvaldsson A."/>
            <person name="Peirasmaki D."/>
            <person name="Eckmann L."/>
            <person name="Andersson J.O."/>
            <person name="Svard S.G."/>
            <person name="Jerlstrom-Hultqvist J."/>
        </authorList>
    </citation>
    <scope>NUCLEOTIDE SEQUENCE [LARGE SCALE GENOMIC DNA]</scope>
    <source>
        <strain evidence="3 4">Roberts-Thomson</strain>
    </source>
</reference>
<feature type="compositionally biased region" description="Basic and acidic residues" evidence="2">
    <location>
        <begin position="241"/>
        <end position="253"/>
    </location>
</feature>
<feature type="compositionally biased region" description="Polar residues" evidence="2">
    <location>
        <begin position="445"/>
        <end position="476"/>
    </location>
</feature>
<evidence type="ECO:0000313" key="4">
    <source>
        <dbReference type="Proteomes" id="UP000315496"/>
    </source>
</evidence>
<sequence length="557" mass="61315">MNSSLALTQLASDADPNATTITLPQSTLLSLIQALGYGFKSAEALHLMLGLVIEGFHLQGIRQLATSTHDALKPDVLKLIYDDIAVMAAARPPALVTQLTEARRQNRLPDVVYEHVILAYPEILQQLSCYQNARGSLDAAISVIGETQTGKVKHSAIIDEILQLEHLPDLTDGRFIWDSKYEEDIEKLRLEADNLRQSAHEARQELHESRLSSSVYEKRAKDYEEEISQLKKQLVEVKKANERLRGRAGDNRRPATATTPRASERGLSASVRGSTLTTDDLNASMRRPSSAHRPGAASISTPARRPAGGRAGPTQIRINGTTEYGIYGQDGELNNTGVQTVVSKVTRRQIPTTENTLVCIGTQNPVLLKSPERCVADIKATSPEVRHMADTPGGRRIPANNPLAGSYYEAIQGSPTRRVSACVKDSVFSSRRPTSQKATRPGSATRPQPQTARSSGRTSLANSHTSSGLLQSSIRQYHNAPDPTRGELGVEELYKKLDRLSADLANEREKKSALATENRELKTTVTNLERQYRQQAQNLESKYRAVLEQTIRKLANR</sequence>
<proteinExistence type="predicted"/>
<evidence type="ECO:0000256" key="1">
    <source>
        <dbReference type="SAM" id="Coils"/>
    </source>
</evidence>
<feature type="compositionally biased region" description="Polar residues" evidence="2">
    <location>
        <begin position="427"/>
        <end position="438"/>
    </location>
</feature>
<accession>A0A4Z1T263</accession>
<gene>
    <name evidence="3" type="ORF">GMRT_11444</name>
</gene>
<dbReference type="Proteomes" id="UP000315496">
    <property type="component" value="Chromosome 1"/>
</dbReference>